<dbReference type="OrthoDB" id="1931260at2759"/>
<organism evidence="2 3">
    <name type="scientific">Dioscorea zingiberensis</name>
    <dbReference type="NCBI Taxonomy" id="325984"/>
    <lineage>
        <taxon>Eukaryota</taxon>
        <taxon>Viridiplantae</taxon>
        <taxon>Streptophyta</taxon>
        <taxon>Embryophyta</taxon>
        <taxon>Tracheophyta</taxon>
        <taxon>Spermatophyta</taxon>
        <taxon>Magnoliopsida</taxon>
        <taxon>Liliopsida</taxon>
        <taxon>Dioscoreales</taxon>
        <taxon>Dioscoreaceae</taxon>
        <taxon>Dioscorea</taxon>
    </lineage>
</organism>
<evidence type="ECO:0000256" key="1">
    <source>
        <dbReference type="SAM" id="MobiDB-lite"/>
    </source>
</evidence>
<feature type="compositionally biased region" description="Low complexity" evidence="1">
    <location>
        <begin position="335"/>
        <end position="352"/>
    </location>
</feature>
<evidence type="ECO:0000313" key="3">
    <source>
        <dbReference type="Proteomes" id="UP001085076"/>
    </source>
</evidence>
<dbReference type="AlphaFoldDB" id="A0A9D5CSE4"/>
<feature type="region of interest" description="Disordered" evidence="1">
    <location>
        <begin position="160"/>
        <end position="181"/>
    </location>
</feature>
<protein>
    <submittedName>
        <fullName evidence="2">Uncharacterized protein</fullName>
    </submittedName>
</protein>
<feature type="region of interest" description="Disordered" evidence="1">
    <location>
        <begin position="15"/>
        <end position="34"/>
    </location>
</feature>
<feature type="compositionally biased region" description="Low complexity" evidence="1">
    <location>
        <begin position="306"/>
        <end position="317"/>
    </location>
</feature>
<proteinExistence type="predicted"/>
<reference evidence="2" key="2">
    <citation type="journal article" date="2022" name="Hortic Res">
        <title>The genome of Dioscorea zingiberensis sheds light on the biosynthesis, origin and evolution of the medicinally important diosgenin saponins.</title>
        <authorList>
            <person name="Li Y."/>
            <person name="Tan C."/>
            <person name="Li Z."/>
            <person name="Guo J."/>
            <person name="Li S."/>
            <person name="Chen X."/>
            <person name="Wang C."/>
            <person name="Dai X."/>
            <person name="Yang H."/>
            <person name="Song W."/>
            <person name="Hou L."/>
            <person name="Xu J."/>
            <person name="Tong Z."/>
            <person name="Xu A."/>
            <person name="Yuan X."/>
            <person name="Wang W."/>
            <person name="Yang Q."/>
            <person name="Chen L."/>
            <person name="Sun Z."/>
            <person name="Wang K."/>
            <person name="Pan B."/>
            <person name="Chen J."/>
            <person name="Bao Y."/>
            <person name="Liu F."/>
            <person name="Qi X."/>
            <person name="Gang D.R."/>
            <person name="Wen J."/>
            <person name="Li J."/>
        </authorList>
    </citation>
    <scope>NUCLEOTIDE SEQUENCE</scope>
    <source>
        <strain evidence="2">Dzin_1.0</strain>
    </source>
</reference>
<comment type="caution">
    <text evidence="2">The sequence shown here is derived from an EMBL/GenBank/DDBJ whole genome shotgun (WGS) entry which is preliminary data.</text>
</comment>
<feature type="compositionally biased region" description="Polar residues" evidence="1">
    <location>
        <begin position="160"/>
        <end position="173"/>
    </location>
</feature>
<dbReference type="GO" id="GO:0008017">
    <property type="term" value="F:microtubule binding"/>
    <property type="evidence" value="ECO:0007669"/>
    <property type="project" value="InterPro"/>
</dbReference>
<reference evidence="2" key="1">
    <citation type="submission" date="2021-03" db="EMBL/GenBank/DDBJ databases">
        <authorList>
            <person name="Li Z."/>
            <person name="Yang C."/>
        </authorList>
    </citation>
    <scope>NUCLEOTIDE SEQUENCE</scope>
    <source>
        <strain evidence="2">Dzin_1.0</strain>
        <tissue evidence="2">Leaf</tissue>
    </source>
</reference>
<dbReference type="Proteomes" id="UP001085076">
    <property type="component" value="Miscellaneous, Linkage group lg03"/>
</dbReference>
<dbReference type="InterPro" id="IPR045882">
    <property type="entry name" value="GPT1/2"/>
</dbReference>
<dbReference type="PANTHER" id="PTHR33737:SF2">
    <property type="entry name" value="OS12G0102700 PROTEIN"/>
    <property type="match status" value="1"/>
</dbReference>
<dbReference type="PANTHER" id="PTHR33737">
    <property type="entry name" value="OS05G0121800 PROTEIN"/>
    <property type="match status" value="1"/>
</dbReference>
<keyword evidence="3" id="KW-1185">Reference proteome</keyword>
<feature type="region of interest" description="Disordered" evidence="1">
    <location>
        <begin position="413"/>
        <end position="440"/>
    </location>
</feature>
<accession>A0A9D5CSE4</accession>
<sequence length="632" mass="68797">MESISLIDVSSEDDLLFSSPSEENNNKNYKANSVDMGEQIRQVSELSASPKQKRPSSNKCNLRKSLAWDNAFFTSEGVLNHEELEIVNSTFKKTGPETLPSIQEDIRKSTESSTMTDSDAWELENLEEDLFENLRASIQLSVGKFSKALSVATSTKPTNLGTLHQSSNKSEISSHLKMKPPGACKRTVINKQLAAENSKANLPRMQGVTAGPRDLKSSIKPPRSASRATTVSIVYNKKVAVPESTQMESDRSKSLPGNVLNRQHHVAFKKISGDSCSPSSSGAAGKSPLKTTRKNGGTLDHLSGRTTKSSPKTSQSKIESRNATKPPAMPKSRLRISSSVSPQSSVDSLASESSLSTCTFMKHSNSLRSADADSPSLSSSPSFKVSFDIDEIQPQELQKPPIGKPYIRKEISRAHPQSHCTTEEPAGTHESGKSFAGGNSARNIRCNSEVNSAKPSGLRLPTPKIGYFDPGKSLLQNPSRYSLNGKQKYFPKNTSLDSDTIGARKPDSDKHVAQIIPNPVTFIINAKPATFGEGICDLTCKDLNPSNQTSEEDTLKKFSCLSTEASMENYLHSPMRSTGKENSFSLDQNFSKVKSELLEQKISSLSLLDQKDLNINLDLLSSSTSPIIYPMS</sequence>
<evidence type="ECO:0000313" key="2">
    <source>
        <dbReference type="EMBL" id="KAJ0978204.1"/>
    </source>
</evidence>
<gene>
    <name evidence="2" type="ORF">J5N97_013678</name>
</gene>
<feature type="compositionally biased region" description="Polar residues" evidence="1">
    <location>
        <begin position="18"/>
        <end position="31"/>
    </location>
</feature>
<name>A0A9D5CSE4_9LILI</name>
<dbReference type="EMBL" id="JAGGNH010000003">
    <property type="protein sequence ID" value="KAJ0978204.1"/>
    <property type="molecule type" value="Genomic_DNA"/>
</dbReference>
<feature type="region of interest" description="Disordered" evidence="1">
    <location>
        <begin position="270"/>
        <end position="352"/>
    </location>
</feature>
<feature type="region of interest" description="Disordered" evidence="1">
    <location>
        <begin position="195"/>
        <end position="230"/>
    </location>
</feature>
<feature type="compositionally biased region" description="Low complexity" evidence="1">
    <location>
        <begin position="270"/>
        <end position="287"/>
    </location>
</feature>